<evidence type="ECO:0000313" key="2">
    <source>
        <dbReference type="EMBL" id="CAJ2505844.1"/>
    </source>
</evidence>
<feature type="compositionally biased region" description="Polar residues" evidence="1">
    <location>
        <begin position="1"/>
        <end position="10"/>
    </location>
</feature>
<protein>
    <submittedName>
        <fullName evidence="2">Uu.00g132380.m01.CDS01</fullName>
    </submittedName>
</protein>
<comment type="caution">
    <text evidence="2">The sequence shown here is derived from an EMBL/GenBank/DDBJ whole genome shotgun (WGS) entry which is preliminary data.</text>
</comment>
<name>A0AAI8VK69_9PEZI</name>
<keyword evidence="3" id="KW-1185">Reference proteome</keyword>
<organism evidence="2 3">
    <name type="scientific">Anthostomella pinea</name>
    <dbReference type="NCBI Taxonomy" id="933095"/>
    <lineage>
        <taxon>Eukaryota</taxon>
        <taxon>Fungi</taxon>
        <taxon>Dikarya</taxon>
        <taxon>Ascomycota</taxon>
        <taxon>Pezizomycotina</taxon>
        <taxon>Sordariomycetes</taxon>
        <taxon>Xylariomycetidae</taxon>
        <taxon>Xylariales</taxon>
        <taxon>Xylariaceae</taxon>
        <taxon>Anthostomella</taxon>
    </lineage>
</organism>
<dbReference type="Proteomes" id="UP001295740">
    <property type="component" value="Unassembled WGS sequence"/>
</dbReference>
<accession>A0AAI8VK69</accession>
<dbReference type="AlphaFoldDB" id="A0AAI8VK69"/>
<gene>
    <name evidence="2" type="ORF">KHLLAP_LOCUS6312</name>
</gene>
<dbReference type="EMBL" id="CAUWAG010000007">
    <property type="protein sequence ID" value="CAJ2505844.1"/>
    <property type="molecule type" value="Genomic_DNA"/>
</dbReference>
<evidence type="ECO:0000313" key="3">
    <source>
        <dbReference type="Proteomes" id="UP001295740"/>
    </source>
</evidence>
<sequence>MPGVTASSAHGRSREPAGHGGHLAGCIKWLPHKEKLTVVDAEIDDNIVRRPRSREQTPQQPKNEAWLFAHRTVQPTPGQWEAAASSRPIGADEEDFVCEHGITAVYSVEVVGPYDRRGPGYFLSPSSYQELIDFPAPSPHPLSHTLPSEHLLPARIDNNLRQDATPSSATYTTRLEIAREYERRHGTLRQPHVEHQARGPRSTAYSHTHHRNERQSLLPISNDYPPLSYGTYSTSPRPIVIRGSYEGPPTEPFDRGKFWKRVKMAVWILAALSVSYGTYRGVCWTVDVVKSAVAWCKDGVRVEDKAGDLWLSVTKAFRSLNLV</sequence>
<reference evidence="2" key="1">
    <citation type="submission" date="2023-10" db="EMBL/GenBank/DDBJ databases">
        <authorList>
            <person name="Hackl T."/>
        </authorList>
    </citation>
    <scope>NUCLEOTIDE SEQUENCE</scope>
</reference>
<feature type="region of interest" description="Disordered" evidence="1">
    <location>
        <begin position="1"/>
        <end position="20"/>
    </location>
</feature>
<feature type="region of interest" description="Disordered" evidence="1">
    <location>
        <begin position="191"/>
        <end position="222"/>
    </location>
</feature>
<evidence type="ECO:0000256" key="1">
    <source>
        <dbReference type="SAM" id="MobiDB-lite"/>
    </source>
</evidence>
<proteinExistence type="predicted"/>